<feature type="domain" description="PAS" evidence="2">
    <location>
        <begin position="284"/>
        <end position="335"/>
    </location>
</feature>
<sequence>MRQSPLFKSIFPTFVTIFFLSIFILFGIMEFRHTNNVINRYESGIVQMAVNKTNNFHEHLKTVTISIAGMLDHQPDMQRFFYDNIYFVPDLVNIYMLKDGKILSSASNLTPDQFVISLAKQFEPQKISDIYYAGIHLDSSSKNEAITTLYPLKNKNATLAVSFRLDRLQNELIQGFINQNYRVAVFDAANRPVLWPFEKVKAASFDLQQDTFYYDNKKYRIVMSEAGDGFWKLYFFFEANNFELYRAITVLLLVFALYVCLYELLVEFWGVNTAKTYFENIDFAIFNQINEGVIIANNSGRILFANEAAHHIFADRKNTLRNIKLKELFGNTDELPKENEGSTTLTLKFRDKLLKAIHSPIIKNNKILGSLTVIRTSNQDSAFYYQILDKLIDALPQGIVFVNKNHEIALANLIAKCYLNNLVPGTSIEVVDRNLAAFIYNQIDSRTTHRLSLSDSLNCEVTPVYDDDGIYAGTLIMLLNNSQPFGS</sequence>
<dbReference type="Gene3D" id="3.30.450.20">
    <property type="entry name" value="PAS domain"/>
    <property type="match status" value="1"/>
</dbReference>
<dbReference type="AlphaFoldDB" id="K8DX82"/>
<accession>K8DX82</accession>
<keyword evidence="1" id="KW-1133">Transmembrane helix</keyword>
<dbReference type="InterPro" id="IPR035965">
    <property type="entry name" value="PAS-like_dom_sf"/>
</dbReference>
<evidence type="ECO:0000256" key="1">
    <source>
        <dbReference type="SAM" id="Phobius"/>
    </source>
</evidence>
<organism evidence="3 4">
    <name type="scientific">Desulforamulus hydrothermalis Lam5 = DSM 18033</name>
    <dbReference type="NCBI Taxonomy" id="1121428"/>
    <lineage>
        <taxon>Bacteria</taxon>
        <taxon>Bacillati</taxon>
        <taxon>Bacillota</taxon>
        <taxon>Clostridia</taxon>
        <taxon>Eubacteriales</taxon>
        <taxon>Peptococcaceae</taxon>
        <taxon>Desulforamulus</taxon>
    </lineage>
</organism>
<dbReference type="OrthoDB" id="1803206at2"/>
<keyword evidence="1" id="KW-0472">Membrane</keyword>
<gene>
    <name evidence="3" type="ORF">DESHY_110014</name>
</gene>
<evidence type="ECO:0000313" key="3">
    <source>
        <dbReference type="EMBL" id="CCO07070.1"/>
    </source>
</evidence>
<dbReference type="eggNOG" id="ENOG5033RES">
    <property type="taxonomic scope" value="Bacteria"/>
</dbReference>
<protein>
    <recommendedName>
        <fullName evidence="2">PAS domain-containing protein</fullName>
    </recommendedName>
</protein>
<comment type="caution">
    <text evidence="3">The sequence shown here is derived from an EMBL/GenBank/DDBJ whole genome shotgun (WGS) entry which is preliminary data.</text>
</comment>
<dbReference type="Pfam" id="PF13188">
    <property type="entry name" value="PAS_8"/>
    <property type="match status" value="1"/>
</dbReference>
<feature type="transmembrane region" description="Helical" evidence="1">
    <location>
        <begin position="244"/>
        <end position="265"/>
    </location>
</feature>
<dbReference type="Proteomes" id="UP000009315">
    <property type="component" value="Unassembled WGS sequence"/>
</dbReference>
<dbReference type="EMBL" id="CAOS01000003">
    <property type="protein sequence ID" value="CCO07070.1"/>
    <property type="molecule type" value="Genomic_DNA"/>
</dbReference>
<evidence type="ECO:0000313" key="4">
    <source>
        <dbReference type="Proteomes" id="UP000009315"/>
    </source>
</evidence>
<dbReference type="SUPFAM" id="SSF55785">
    <property type="entry name" value="PYP-like sensor domain (PAS domain)"/>
    <property type="match status" value="1"/>
</dbReference>
<dbReference type="STRING" id="1121428.DESHY_110014"/>
<keyword evidence="1" id="KW-0812">Transmembrane</keyword>
<reference evidence="3 4" key="1">
    <citation type="journal article" date="2013" name="Genome Announc.">
        <title>Genome Sequence of the Sulfate-Reducing Bacterium Desulfotomaculum hydrothermale Lam5(T).</title>
        <authorList>
            <person name="Amin O."/>
            <person name="Fardeau M.L."/>
            <person name="Valette O."/>
            <person name="Hirschler-Rea A."/>
            <person name="Barbe V."/>
            <person name="Medigue C."/>
            <person name="Vacherie B."/>
            <person name="Ollivier B."/>
            <person name="Bertin P.N."/>
            <person name="Dolla A."/>
        </authorList>
    </citation>
    <scope>NUCLEOTIDE SEQUENCE [LARGE SCALE GENOMIC DNA]</scope>
    <source>
        <strain evidence="4">Lam5 / DSM 18033</strain>
    </source>
</reference>
<dbReference type="InterPro" id="IPR000014">
    <property type="entry name" value="PAS"/>
</dbReference>
<keyword evidence="4" id="KW-1185">Reference proteome</keyword>
<proteinExistence type="predicted"/>
<name>K8DX82_9FIRM</name>
<feature type="transmembrane region" description="Helical" evidence="1">
    <location>
        <begin position="6"/>
        <end position="28"/>
    </location>
</feature>
<evidence type="ECO:0000259" key="2">
    <source>
        <dbReference type="Pfam" id="PF13188"/>
    </source>
</evidence>